<reference evidence="1" key="1">
    <citation type="submission" date="2014-09" db="EMBL/GenBank/DDBJ databases">
        <authorList>
            <person name="Magalhaes I.L.F."/>
            <person name="Oliveira U."/>
            <person name="Santos F.R."/>
            <person name="Vidigal T.H.D.A."/>
            <person name="Brescovit A.D."/>
            <person name="Santos A.J."/>
        </authorList>
    </citation>
    <scope>NUCLEOTIDE SEQUENCE</scope>
    <source>
        <tissue evidence="1">Shoot tissue taken approximately 20 cm above the soil surface</tissue>
    </source>
</reference>
<sequence>MISGRTVGSRILPKEFLEHSMLEVFFSFKSRILQQF</sequence>
<reference evidence="1" key="2">
    <citation type="journal article" date="2015" name="Data Brief">
        <title>Shoot transcriptome of the giant reed, Arundo donax.</title>
        <authorList>
            <person name="Barrero R.A."/>
            <person name="Guerrero F.D."/>
            <person name="Moolhuijzen P."/>
            <person name="Goolsby J.A."/>
            <person name="Tidwell J."/>
            <person name="Bellgard S.E."/>
            <person name="Bellgard M.I."/>
        </authorList>
    </citation>
    <scope>NUCLEOTIDE SEQUENCE</scope>
    <source>
        <tissue evidence="1">Shoot tissue taken approximately 20 cm above the soil surface</tissue>
    </source>
</reference>
<protein>
    <submittedName>
        <fullName evidence="1">Uncharacterized protein</fullName>
    </submittedName>
</protein>
<dbReference type="EMBL" id="GBRH01257455">
    <property type="protein sequence ID" value="JAD40440.1"/>
    <property type="molecule type" value="Transcribed_RNA"/>
</dbReference>
<evidence type="ECO:0000313" key="1">
    <source>
        <dbReference type="EMBL" id="JAD40440.1"/>
    </source>
</evidence>
<proteinExistence type="predicted"/>
<name>A0A0A8ZUI8_ARUDO</name>
<organism evidence="1">
    <name type="scientific">Arundo donax</name>
    <name type="common">Giant reed</name>
    <name type="synonym">Donax arundinaceus</name>
    <dbReference type="NCBI Taxonomy" id="35708"/>
    <lineage>
        <taxon>Eukaryota</taxon>
        <taxon>Viridiplantae</taxon>
        <taxon>Streptophyta</taxon>
        <taxon>Embryophyta</taxon>
        <taxon>Tracheophyta</taxon>
        <taxon>Spermatophyta</taxon>
        <taxon>Magnoliopsida</taxon>
        <taxon>Liliopsida</taxon>
        <taxon>Poales</taxon>
        <taxon>Poaceae</taxon>
        <taxon>PACMAD clade</taxon>
        <taxon>Arundinoideae</taxon>
        <taxon>Arundineae</taxon>
        <taxon>Arundo</taxon>
    </lineage>
</organism>
<accession>A0A0A8ZUI8</accession>
<dbReference type="AlphaFoldDB" id="A0A0A8ZUI8"/>